<dbReference type="InterPro" id="IPR036691">
    <property type="entry name" value="Endo/exonu/phosph_ase_sf"/>
</dbReference>
<name>A0AAD9U508_9ROSI</name>
<comment type="caution">
    <text evidence="2">The sequence shown here is derived from an EMBL/GenBank/DDBJ whole genome shotgun (WGS) entry which is preliminary data.</text>
</comment>
<sequence>MLVAGSNGVPKNPRELKDDTGSSREGKHHEPDGRVILAEFETFHLLNTYSPNNGWKEE</sequence>
<feature type="region of interest" description="Disordered" evidence="1">
    <location>
        <begin position="1"/>
        <end position="32"/>
    </location>
</feature>
<keyword evidence="3" id="KW-1185">Reference proteome</keyword>
<reference evidence="2" key="1">
    <citation type="journal article" date="2023" name="Plant J.">
        <title>Genome sequences and population genomics provide insights into the demographic history, inbreeding, and mutation load of two 'living fossil' tree species of Dipteronia.</title>
        <authorList>
            <person name="Feng Y."/>
            <person name="Comes H.P."/>
            <person name="Chen J."/>
            <person name="Zhu S."/>
            <person name="Lu R."/>
            <person name="Zhang X."/>
            <person name="Li P."/>
            <person name="Qiu J."/>
            <person name="Olsen K.M."/>
            <person name="Qiu Y."/>
        </authorList>
    </citation>
    <scope>NUCLEOTIDE SEQUENCE</scope>
    <source>
        <strain evidence="2">KIB01</strain>
    </source>
</reference>
<accession>A0AAD9U508</accession>
<evidence type="ECO:0000313" key="3">
    <source>
        <dbReference type="Proteomes" id="UP001280121"/>
    </source>
</evidence>
<feature type="compositionally biased region" description="Basic and acidic residues" evidence="1">
    <location>
        <begin position="12"/>
        <end position="32"/>
    </location>
</feature>
<dbReference type="Gene3D" id="3.60.10.10">
    <property type="entry name" value="Endonuclease/exonuclease/phosphatase"/>
    <property type="match status" value="1"/>
</dbReference>
<gene>
    <name evidence="2" type="ORF">Ddye_015530</name>
</gene>
<organism evidence="2 3">
    <name type="scientific">Dipteronia dyeriana</name>
    <dbReference type="NCBI Taxonomy" id="168575"/>
    <lineage>
        <taxon>Eukaryota</taxon>
        <taxon>Viridiplantae</taxon>
        <taxon>Streptophyta</taxon>
        <taxon>Embryophyta</taxon>
        <taxon>Tracheophyta</taxon>
        <taxon>Spermatophyta</taxon>
        <taxon>Magnoliopsida</taxon>
        <taxon>eudicotyledons</taxon>
        <taxon>Gunneridae</taxon>
        <taxon>Pentapetalae</taxon>
        <taxon>rosids</taxon>
        <taxon>malvids</taxon>
        <taxon>Sapindales</taxon>
        <taxon>Sapindaceae</taxon>
        <taxon>Hippocastanoideae</taxon>
        <taxon>Acereae</taxon>
        <taxon>Dipteronia</taxon>
    </lineage>
</organism>
<proteinExistence type="predicted"/>
<protein>
    <submittedName>
        <fullName evidence="2">Uncharacterized protein</fullName>
    </submittedName>
</protein>
<dbReference type="EMBL" id="JANJYI010000005">
    <property type="protein sequence ID" value="KAK2648041.1"/>
    <property type="molecule type" value="Genomic_DNA"/>
</dbReference>
<evidence type="ECO:0000256" key="1">
    <source>
        <dbReference type="SAM" id="MobiDB-lite"/>
    </source>
</evidence>
<dbReference type="Proteomes" id="UP001280121">
    <property type="component" value="Unassembled WGS sequence"/>
</dbReference>
<dbReference type="AlphaFoldDB" id="A0AAD9U508"/>
<evidence type="ECO:0000313" key="2">
    <source>
        <dbReference type="EMBL" id="KAK2648041.1"/>
    </source>
</evidence>